<accession>A0ACB8BIR3</accession>
<reference evidence="1" key="1">
    <citation type="journal article" date="2021" name="New Phytol.">
        <title>Evolutionary innovations through gain and loss of genes in the ectomycorrhizal Boletales.</title>
        <authorList>
            <person name="Wu G."/>
            <person name="Miyauchi S."/>
            <person name="Morin E."/>
            <person name="Kuo A."/>
            <person name="Drula E."/>
            <person name="Varga T."/>
            <person name="Kohler A."/>
            <person name="Feng B."/>
            <person name="Cao Y."/>
            <person name="Lipzen A."/>
            <person name="Daum C."/>
            <person name="Hundley H."/>
            <person name="Pangilinan J."/>
            <person name="Johnson J."/>
            <person name="Barry K."/>
            <person name="LaButti K."/>
            <person name="Ng V."/>
            <person name="Ahrendt S."/>
            <person name="Min B."/>
            <person name="Choi I.G."/>
            <person name="Park H."/>
            <person name="Plett J.M."/>
            <person name="Magnuson J."/>
            <person name="Spatafora J.W."/>
            <person name="Nagy L.G."/>
            <person name="Henrissat B."/>
            <person name="Grigoriev I.V."/>
            <person name="Yang Z.L."/>
            <person name="Xu J."/>
            <person name="Martin F.M."/>
        </authorList>
    </citation>
    <scope>NUCLEOTIDE SEQUENCE</scope>
    <source>
        <strain evidence="1">KUC20120723A-06</strain>
    </source>
</reference>
<name>A0ACB8BIR3_9AGAM</name>
<sequence>MASSSSAPVYVDDRDPTLSYSGVWFTGTFTSDYQNSSHGTNTAGSSVSFSFTGTQVSVYGSVDPSNSVCISSPISTYMVDNTSVTTYFALATETKLSNCLFFESPVLEGGLHSLVITSASQNGLFWFDYIQYTPSDSAPTTNTGSIIGGAVGGVLLLAIIVSLSIFAMRRKRLQGSLFPAIREGTPARE</sequence>
<protein>
    <submittedName>
        <fullName evidence="1">Uncharacterized protein</fullName>
    </submittedName>
</protein>
<evidence type="ECO:0000313" key="1">
    <source>
        <dbReference type="EMBL" id="KAH7925589.1"/>
    </source>
</evidence>
<keyword evidence="2" id="KW-1185">Reference proteome</keyword>
<organism evidence="1 2">
    <name type="scientific">Leucogyrophana mollusca</name>
    <dbReference type="NCBI Taxonomy" id="85980"/>
    <lineage>
        <taxon>Eukaryota</taxon>
        <taxon>Fungi</taxon>
        <taxon>Dikarya</taxon>
        <taxon>Basidiomycota</taxon>
        <taxon>Agaricomycotina</taxon>
        <taxon>Agaricomycetes</taxon>
        <taxon>Agaricomycetidae</taxon>
        <taxon>Boletales</taxon>
        <taxon>Boletales incertae sedis</taxon>
        <taxon>Leucogyrophana</taxon>
    </lineage>
</organism>
<proteinExistence type="predicted"/>
<evidence type="ECO:0000313" key="2">
    <source>
        <dbReference type="Proteomes" id="UP000790709"/>
    </source>
</evidence>
<dbReference type="Proteomes" id="UP000790709">
    <property type="component" value="Unassembled WGS sequence"/>
</dbReference>
<dbReference type="EMBL" id="MU266399">
    <property type="protein sequence ID" value="KAH7925589.1"/>
    <property type="molecule type" value="Genomic_DNA"/>
</dbReference>
<gene>
    <name evidence="1" type="ORF">BV22DRAFT_1046689</name>
</gene>
<comment type="caution">
    <text evidence="1">The sequence shown here is derived from an EMBL/GenBank/DDBJ whole genome shotgun (WGS) entry which is preliminary data.</text>
</comment>